<dbReference type="Pfam" id="PF00892">
    <property type="entry name" value="EamA"/>
    <property type="match status" value="2"/>
</dbReference>
<feature type="domain" description="EamA" evidence="6">
    <location>
        <begin position="96"/>
        <end position="237"/>
    </location>
</feature>
<dbReference type="PANTHER" id="PTHR22911:SF6">
    <property type="entry name" value="SOLUTE CARRIER FAMILY 35 MEMBER G1"/>
    <property type="match status" value="1"/>
</dbReference>
<evidence type="ECO:0000256" key="2">
    <source>
        <dbReference type="ARBA" id="ARBA00022692"/>
    </source>
</evidence>
<feature type="transmembrane region" description="Helical" evidence="5">
    <location>
        <begin position="369"/>
        <end position="391"/>
    </location>
</feature>
<feature type="transmembrane region" description="Helical" evidence="5">
    <location>
        <begin position="221"/>
        <end position="240"/>
    </location>
</feature>
<name>A0A226CXN6_FOLCA</name>
<keyword evidence="2 5" id="KW-0812">Transmembrane</keyword>
<dbReference type="AlphaFoldDB" id="A0A226CXN6"/>
<dbReference type="EMBL" id="LNIX01000072">
    <property type="protein sequence ID" value="OXA36806.1"/>
    <property type="molecule type" value="Genomic_DNA"/>
</dbReference>
<organism evidence="7 8">
    <name type="scientific">Folsomia candida</name>
    <name type="common">Springtail</name>
    <dbReference type="NCBI Taxonomy" id="158441"/>
    <lineage>
        <taxon>Eukaryota</taxon>
        <taxon>Metazoa</taxon>
        <taxon>Ecdysozoa</taxon>
        <taxon>Arthropoda</taxon>
        <taxon>Hexapoda</taxon>
        <taxon>Collembola</taxon>
        <taxon>Entomobryomorpha</taxon>
        <taxon>Isotomoidea</taxon>
        <taxon>Isotomidae</taxon>
        <taxon>Proisotominae</taxon>
        <taxon>Folsomia</taxon>
    </lineage>
</organism>
<dbReference type="SUPFAM" id="SSF103481">
    <property type="entry name" value="Multidrug resistance efflux transporter EmrE"/>
    <property type="match status" value="2"/>
</dbReference>
<protein>
    <recommendedName>
        <fullName evidence="6">EamA domain-containing protein</fullName>
    </recommendedName>
</protein>
<keyword evidence="3 5" id="KW-1133">Transmembrane helix</keyword>
<dbReference type="InterPro" id="IPR037185">
    <property type="entry name" value="EmrE-like"/>
</dbReference>
<evidence type="ECO:0000259" key="6">
    <source>
        <dbReference type="Pfam" id="PF00892"/>
    </source>
</evidence>
<feature type="domain" description="EamA" evidence="6">
    <location>
        <begin position="255"/>
        <end position="385"/>
    </location>
</feature>
<dbReference type="GO" id="GO:0016020">
    <property type="term" value="C:membrane"/>
    <property type="evidence" value="ECO:0007669"/>
    <property type="project" value="UniProtKB-SubCell"/>
</dbReference>
<feature type="transmembrane region" description="Helical" evidence="5">
    <location>
        <begin position="345"/>
        <end position="363"/>
    </location>
</feature>
<evidence type="ECO:0000256" key="3">
    <source>
        <dbReference type="ARBA" id="ARBA00022989"/>
    </source>
</evidence>
<dbReference type="Proteomes" id="UP000198287">
    <property type="component" value="Unassembled WGS sequence"/>
</dbReference>
<evidence type="ECO:0000256" key="1">
    <source>
        <dbReference type="ARBA" id="ARBA00004141"/>
    </source>
</evidence>
<feature type="transmembrane region" description="Helical" evidence="5">
    <location>
        <begin position="285"/>
        <end position="304"/>
    </location>
</feature>
<dbReference type="OrthoDB" id="306876at2759"/>
<dbReference type="PANTHER" id="PTHR22911">
    <property type="entry name" value="ACYL-MALONYL CONDENSING ENZYME-RELATED"/>
    <property type="match status" value="1"/>
</dbReference>
<evidence type="ECO:0000313" key="8">
    <source>
        <dbReference type="Proteomes" id="UP000198287"/>
    </source>
</evidence>
<keyword evidence="8" id="KW-1185">Reference proteome</keyword>
<gene>
    <name evidence="7" type="ORF">Fcan01_28429</name>
</gene>
<feature type="transmembrane region" description="Helical" evidence="5">
    <location>
        <begin position="165"/>
        <end position="184"/>
    </location>
</feature>
<evidence type="ECO:0000256" key="4">
    <source>
        <dbReference type="ARBA" id="ARBA00023136"/>
    </source>
</evidence>
<feature type="transmembrane region" description="Helical" evidence="5">
    <location>
        <begin position="95"/>
        <end position="115"/>
    </location>
</feature>
<dbReference type="InterPro" id="IPR000620">
    <property type="entry name" value="EamA_dom"/>
</dbReference>
<proteinExistence type="predicted"/>
<comment type="subcellular location">
    <subcellularLocation>
        <location evidence="1">Membrane</location>
        <topology evidence="1">Multi-pass membrane protein</topology>
    </subcellularLocation>
</comment>
<dbReference type="OMA" id="ITYLEHI"/>
<reference evidence="7 8" key="1">
    <citation type="submission" date="2015-12" db="EMBL/GenBank/DDBJ databases">
        <title>The genome of Folsomia candida.</title>
        <authorList>
            <person name="Faddeeva A."/>
            <person name="Derks M.F."/>
            <person name="Anvar Y."/>
            <person name="Smit S."/>
            <person name="Van Straalen N."/>
            <person name="Roelofs D."/>
        </authorList>
    </citation>
    <scope>NUCLEOTIDE SEQUENCE [LARGE SCALE GENOMIC DNA]</scope>
    <source>
        <strain evidence="7 8">VU population</strain>
        <tissue evidence="7">Whole body</tissue>
    </source>
</reference>
<feature type="transmembrane region" description="Helical" evidence="5">
    <location>
        <begin position="252"/>
        <end position="273"/>
    </location>
</feature>
<evidence type="ECO:0000256" key="5">
    <source>
        <dbReference type="SAM" id="Phobius"/>
    </source>
</evidence>
<comment type="caution">
    <text evidence="7">The sequence shown here is derived from an EMBL/GenBank/DDBJ whole genome shotgun (WGS) entry which is preliminary data.</text>
</comment>
<feature type="transmembrane region" description="Helical" evidence="5">
    <location>
        <begin position="127"/>
        <end position="145"/>
    </location>
</feature>
<accession>A0A226CXN6</accession>
<feature type="transmembrane region" description="Helical" evidence="5">
    <location>
        <begin position="316"/>
        <end position="338"/>
    </location>
</feature>
<keyword evidence="4 5" id="KW-0472">Membrane</keyword>
<sequence length="409" mass="44601">MELLSQHRPSSISLQMSTPTKLMRKLSHSKIIGHHLPHLLSKGDTPIISASCLEKGGGTGADASDAQDGQDPAPQMKRIEKDLKSRLRRLPGGKYLGLIFALLTSLTMSLMTLVVKSMPQYHAFSLVLWRLQGVLLPSIVLLGYFGGRSGKSTAFEGVLSARWKILALLVGRGVFGCSADLFQYCSLKYLSLSDSAVISFSTPIFVTFVAYFLLGEKLGIVPILTGVISLVGVVIISRPPMLTGEESFDTDILIGNALALGCMAMGTLTFVVLRMLASVHFSLTTFSCGFIGSLEALLLCSVANTFEIPHGLHDWILVLTIAFMYFVGQTFLTLALQLEDAGPVALVRSCDVIFAYVWQYLFLNVVPDLFSITGGLIVISGVVITACRKFLLELPPQDWRRTKFGFLLR</sequence>
<feature type="transmembrane region" description="Helical" evidence="5">
    <location>
        <begin position="196"/>
        <end position="214"/>
    </location>
</feature>
<evidence type="ECO:0000313" key="7">
    <source>
        <dbReference type="EMBL" id="OXA36806.1"/>
    </source>
</evidence>